<dbReference type="EMBL" id="JAOYFB010000001">
    <property type="protein sequence ID" value="KAK4003417.1"/>
    <property type="molecule type" value="Genomic_DNA"/>
</dbReference>
<organism evidence="1 2">
    <name type="scientific">Daphnia magna</name>
    <dbReference type="NCBI Taxonomy" id="35525"/>
    <lineage>
        <taxon>Eukaryota</taxon>
        <taxon>Metazoa</taxon>
        <taxon>Ecdysozoa</taxon>
        <taxon>Arthropoda</taxon>
        <taxon>Crustacea</taxon>
        <taxon>Branchiopoda</taxon>
        <taxon>Diplostraca</taxon>
        <taxon>Cladocera</taxon>
        <taxon>Anomopoda</taxon>
        <taxon>Daphniidae</taxon>
        <taxon>Daphnia</taxon>
    </lineage>
</organism>
<evidence type="ECO:0000313" key="2">
    <source>
        <dbReference type="Proteomes" id="UP001234178"/>
    </source>
</evidence>
<proteinExistence type="predicted"/>
<gene>
    <name evidence="1" type="ORF">OUZ56_005183</name>
</gene>
<reference evidence="1 2" key="1">
    <citation type="journal article" date="2023" name="Nucleic Acids Res.">
        <title>The hologenome of Daphnia magna reveals possible DNA methylation and microbiome-mediated evolution of the host genome.</title>
        <authorList>
            <person name="Chaturvedi A."/>
            <person name="Li X."/>
            <person name="Dhandapani V."/>
            <person name="Marshall H."/>
            <person name="Kissane S."/>
            <person name="Cuenca-Cambronero M."/>
            <person name="Asole G."/>
            <person name="Calvet F."/>
            <person name="Ruiz-Romero M."/>
            <person name="Marangio P."/>
            <person name="Guigo R."/>
            <person name="Rago D."/>
            <person name="Mirbahai L."/>
            <person name="Eastwood N."/>
            <person name="Colbourne J.K."/>
            <person name="Zhou J."/>
            <person name="Mallon E."/>
            <person name="Orsini L."/>
        </authorList>
    </citation>
    <scope>NUCLEOTIDE SEQUENCE [LARGE SCALE GENOMIC DNA]</scope>
    <source>
        <strain evidence="1">LRV0_1</strain>
    </source>
</reference>
<accession>A0ABQ9YS28</accession>
<protein>
    <submittedName>
        <fullName evidence="1">Uncharacterized protein</fullName>
    </submittedName>
</protein>
<name>A0ABQ9YS28_9CRUS</name>
<sequence>MEPPFLKCPFPIWNKLGGGPVVVEELCEQSPFTSIYICKGFALIFDREKRRPSTTGQGNFKRIKEADAVRVRKGWKESQEIKTERDFRQSPRVYSVVTTTVEENECVRWCRCRRLNYEAASLSLDDGDMAMPAMRPDD</sequence>
<comment type="caution">
    <text evidence="1">The sequence shown here is derived from an EMBL/GenBank/DDBJ whole genome shotgun (WGS) entry which is preliminary data.</text>
</comment>
<evidence type="ECO:0000313" key="1">
    <source>
        <dbReference type="EMBL" id="KAK4003417.1"/>
    </source>
</evidence>
<keyword evidence="2" id="KW-1185">Reference proteome</keyword>
<dbReference type="Proteomes" id="UP001234178">
    <property type="component" value="Unassembled WGS sequence"/>
</dbReference>